<evidence type="ECO:0000256" key="1">
    <source>
        <dbReference type="SAM" id="Phobius"/>
    </source>
</evidence>
<evidence type="ECO:0000313" key="2">
    <source>
        <dbReference type="EMBL" id="GFG50409.1"/>
    </source>
</evidence>
<feature type="transmembrane region" description="Helical" evidence="1">
    <location>
        <begin position="213"/>
        <end position="234"/>
    </location>
</feature>
<reference evidence="3 4" key="1">
    <citation type="submission" date="2017-10" db="EMBL/GenBank/DDBJ databases">
        <title>The new phylogeny of genus Mycobacterium.</title>
        <authorList>
            <person name="Tortoli E."/>
            <person name="Trovato A."/>
            <person name="Cirillo D.M."/>
        </authorList>
    </citation>
    <scope>NUCLEOTIDE SEQUENCE [LARGE SCALE GENOMIC DNA]</scope>
    <source>
        <strain evidence="3 4">CCUG37673</strain>
    </source>
</reference>
<evidence type="ECO:0000313" key="3">
    <source>
        <dbReference type="EMBL" id="PEG40659.1"/>
    </source>
</evidence>
<keyword evidence="4" id="KW-1185">Reference proteome</keyword>
<evidence type="ECO:0000313" key="5">
    <source>
        <dbReference type="Proteomes" id="UP000465302"/>
    </source>
</evidence>
<keyword evidence="1" id="KW-0472">Membrane</keyword>
<dbReference type="AlphaFoldDB" id="A0A2A7NA11"/>
<evidence type="ECO:0000313" key="4">
    <source>
        <dbReference type="Proteomes" id="UP000220914"/>
    </source>
</evidence>
<reference evidence="2" key="3">
    <citation type="submission" date="2020-02" db="EMBL/GenBank/DDBJ databases">
        <authorList>
            <person name="Matsumoto Y."/>
            <person name="Motooka D."/>
            <person name="Nakamura S."/>
        </authorList>
    </citation>
    <scope>NUCLEOTIDE SEQUENCE</scope>
    <source>
        <strain evidence="2">JCM 6377</strain>
    </source>
</reference>
<feature type="transmembrane region" description="Helical" evidence="1">
    <location>
        <begin position="183"/>
        <end position="201"/>
    </location>
</feature>
<sequence length="350" mass="38498">MPPQMITLGIVIDEGVPARFANRLVKALEAPEWEIRMVNDRVPLDSAGTIPLDDLARRYRDHHDSDIVVVITDLPLWRHGTPLIAHCRTDHRVALVSLPALGALRVRQRLCEVVVPLVTLLTGNDATLPRRIGVYRTPIHHSSPDPQHHDHYLALPGAGGRLQMLFGMVQANRPWRLVPSLQGATATAIAAGTLSIFYTFIWKMAISLPPERLALISVLAFGGMVTWFICYNQLWDRSRGDHGASEAVLFNASTVLTLTLGVAVMYVALCAVITVAALAVIDGRYLQSELGYPAGVSEYAHIVWLASSMGIIAGALGSSFDSENAIRHAACSRRELERRVKLDQRQDQMT</sequence>
<evidence type="ECO:0008006" key="6">
    <source>
        <dbReference type="Google" id="ProtNLM"/>
    </source>
</evidence>
<organism evidence="3 4">
    <name type="scientific">Mycolicibacterium agri</name>
    <name type="common">Mycobacterium agri</name>
    <dbReference type="NCBI Taxonomy" id="36811"/>
    <lineage>
        <taxon>Bacteria</taxon>
        <taxon>Bacillati</taxon>
        <taxon>Actinomycetota</taxon>
        <taxon>Actinomycetes</taxon>
        <taxon>Mycobacteriales</taxon>
        <taxon>Mycobacteriaceae</taxon>
        <taxon>Mycolicibacterium</taxon>
    </lineage>
</organism>
<reference evidence="2 5" key="2">
    <citation type="journal article" date="2019" name="Emerg. Microbes Infect.">
        <title>Comprehensive subspecies identification of 175 nontuberculous mycobacteria species based on 7547 genomic profiles.</title>
        <authorList>
            <person name="Matsumoto Y."/>
            <person name="Kinjo T."/>
            <person name="Motooka D."/>
            <person name="Nabeya D."/>
            <person name="Jung N."/>
            <person name="Uechi K."/>
            <person name="Horii T."/>
            <person name="Iida T."/>
            <person name="Fujita J."/>
            <person name="Nakamura S."/>
        </authorList>
    </citation>
    <scope>NUCLEOTIDE SEQUENCE [LARGE SCALE GENOMIC DNA]</scope>
    <source>
        <strain evidence="2 5">JCM 6377</strain>
    </source>
</reference>
<accession>A0A2A7NA11</accession>
<dbReference type="EMBL" id="BLKS01000001">
    <property type="protein sequence ID" value="GFG50409.1"/>
    <property type="molecule type" value="Genomic_DNA"/>
</dbReference>
<keyword evidence="1" id="KW-1133">Transmembrane helix</keyword>
<dbReference type="Proteomes" id="UP000220914">
    <property type="component" value="Unassembled WGS sequence"/>
</dbReference>
<protein>
    <recommendedName>
        <fullName evidence="6">5,10-methylene-tetrahydrofolate dehydrogenase</fullName>
    </recommendedName>
</protein>
<dbReference type="Proteomes" id="UP000465302">
    <property type="component" value="Unassembled WGS sequence"/>
</dbReference>
<proteinExistence type="predicted"/>
<dbReference type="EMBL" id="PDCP01000009">
    <property type="protein sequence ID" value="PEG40659.1"/>
    <property type="molecule type" value="Genomic_DNA"/>
</dbReference>
<comment type="caution">
    <text evidence="3">The sequence shown here is derived from an EMBL/GenBank/DDBJ whole genome shotgun (WGS) entry which is preliminary data.</text>
</comment>
<gene>
    <name evidence="3" type="ORF">CQY20_06940</name>
    <name evidence="2" type="ORF">MAGR_18500</name>
</gene>
<keyword evidence="1" id="KW-0812">Transmembrane</keyword>
<name>A0A2A7NA11_MYCAG</name>
<feature type="transmembrane region" description="Helical" evidence="1">
    <location>
        <begin position="255"/>
        <end position="281"/>
    </location>
</feature>